<dbReference type="Gene3D" id="3.90.1530.10">
    <property type="entry name" value="Conserved hypothetical protein from pyrococcus furiosus pfu- 392566-001, ParB domain"/>
    <property type="match status" value="1"/>
</dbReference>
<feature type="domain" description="ParB-like N-terminal" evidence="1">
    <location>
        <begin position="12"/>
        <end position="95"/>
    </location>
</feature>
<sequence length="208" mass="22675">MAHNIRPEIVKMAVDINTVGTHPRNVRQGDVGMISTSLEAHGQYRPIVVHKATNHILAGNHTWQAAKALGWTKVAATFVDCDDEQALRILVADNRANDLATYDDHALSDLLKELANSEGLDGTLYEPDDLDDLLFRLSGSLGTGHPTLGASEALEAYEGRDTKTVALPYSGSEYVEMMQKMQELRRGLSLDTNSAVVSALIRDAHAKL</sequence>
<dbReference type="InterPro" id="IPR036086">
    <property type="entry name" value="ParB/Sulfiredoxin_sf"/>
</dbReference>
<gene>
    <name evidence="2" type="ORF">UFOVP519_22</name>
</gene>
<name>A0A6J5MLZ1_9CAUD</name>
<reference evidence="2" key="1">
    <citation type="submission" date="2020-04" db="EMBL/GenBank/DDBJ databases">
        <authorList>
            <person name="Chiriac C."/>
            <person name="Salcher M."/>
            <person name="Ghai R."/>
            <person name="Kavagutti S V."/>
        </authorList>
    </citation>
    <scope>NUCLEOTIDE SEQUENCE</scope>
</reference>
<organism evidence="2">
    <name type="scientific">uncultured Caudovirales phage</name>
    <dbReference type="NCBI Taxonomy" id="2100421"/>
    <lineage>
        <taxon>Viruses</taxon>
        <taxon>Duplodnaviria</taxon>
        <taxon>Heunggongvirae</taxon>
        <taxon>Uroviricota</taxon>
        <taxon>Caudoviricetes</taxon>
        <taxon>Peduoviridae</taxon>
        <taxon>Maltschvirus</taxon>
        <taxon>Maltschvirus maltsch</taxon>
    </lineage>
</organism>
<accession>A0A6J5MLZ1</accession>
<evidence type="ECO:0000259" key="1">
    <source>
        <dbReference type="SMART" id="SM00470"/>
    </source>
</evidence>
<protein>
    <submittedName>
        <fullName evidence="2">ParB/Sulfiredoxin</fullName>
    </submittedName>
</protein>
<dbReference type="SUPFAM" id="SSF110849">
    <property type="entry name" value="ParB/Sulfiredoxin"/>
    <property type="match status" value="1"/>
</dbReference>
<proteinExistence type="predicted"/>
<dbReference type="Pfam" id="PF02195">
    <property type="entry name" value="ParB_N"/>
    <property type="match status" value="1"/>
</dbReference>
<dbReference type="EMBL" id="LR796492">
    <property type="protein sequence ID" value="CAB4147302.1"/>
    <property type="molecule type" value="Genomic_DNA"/>
</dbReference>
<dbReference type="InterPro" id="IPR003115">
    <property type="entry name" value="ParB_N"/>
</dbReference>
<dbReference type="SMART" id="SM00470">
    <property type="entry name" value="ParB"/>
    <property type="match status" value="1"/>
</dbReference>
<evidence type="ECO:0000313" key="2">
    <source>
        <dbReference type="EMBL" id="CAB4147302.1"/>
    </source>
</evidence>